<dbReference type="InterPro" id="IPR043129">
    <property type="entry name" value="ATPase_NBD"/>
</dbReference>
<organism evidence="2 3">
    <name type="scientific">Paraburkholderia hiiakae</name>
    <dbReference type="NCBI Taxonomy" id="1081782"/>
    <lineage>
        <taxon>Bacteria</taxon>
        <taxon>Pseudomonadati</taxon>
        <taxon>Pseudomonadota</taxon>
        <taxon>Betaproteobacteria</taxon>
        <taxon>Burkholderiales</taxon>
        <taxon>Burkholderiaceae</taxon>
        <taxon>Paraburkholderia</taxon>
    </lineage>
</organism>
<dbReference type="PANTHER" id="PTHR18964:SF149">
    <property type="entry name" value="BIFUNCTIONAL UDP-N-ACETYLGLUCOSAMINE 2-EPIMERASE_N-ACETYLMANNOSAMINE KINASE"/>
    <property type="match status" value="1"/>
</dbReference>
<comment type="similarity">
    <text evidence="1">Belongs to the ROK (NagC/XylR) family.</text>
</comment>
<name>A0ABN7HID8_9BURK</name>
<proteinExistence type="inferred from homology"/>
<gene>
    <name evidence="2" type="primary">nagK_2</name>
    <name evidence="2" type="ORF">LMG27952_01318</name>
</gene>
<dbReference type="EC" id="2.7.1.59" evidence="2"/>
<dbReference type="SUPFAM" id="SSF53067">
    <property type="entry name" value="Actin-like ATPase domain"/>
    <property type="match status" value="1"/>
</dbReference>
<dbReference type="PROSITE" id="PS01125">
    <property type="entry name" value="ROK"/>
    <property type="match status" value="1"/>
</dbReference>
<keyword evidence="2" id="KW-0418">Kinase</keyword>
<protein>
    <submittedName>
        <fullName evidence="2">N-acetyl-D-glucosamine kinase</fullName>
        <ecNumber evidence="2">2.7.1.59</ecNumber>
    </submittedName>
</protein>
<keyword evidence="3" id="KW-1185">Reference proteome</keyword>
<comment type="caution">
    <text evidence="2">The sequence shown here is derived from an EMBL/GenBank/DDBJ whole genome shotgun (WGS) entry which is preliminary data.</text>
</comment>
<dbReference type="EMBL" id="CAJHCQ010000002">
    <property type="protein sequence ID" value="CAD6520489.1"/>
    <property type="molecule type" value="Genomic_DNA"/>
</dbReference>
<dbReference type="InterPro" id="IPR049874">
    <property type="entry name" value="ROK_cs"/>
</dbReference>
<evidence type="ECO:0000256" key="1">
    <source>
        <dbReference type="ARBA" id="ARBA00006479"/>
    </source>
</evidence>
<evidence type="ECO:0000313" key="2">
    <source>
        <dbReference type="EMBL" id="CAD6520489.1"/>
    </source>
</evidence>
<sequence>MPDTSVDSGPYPQPPRVFVADIGGSYVRLGVSDSPGSVRLLESVPTPVDSWEAFGATLQSLADRHIGQTRSPLVISMAGAIDPASGVICSSNVPCVSGRVLGAELTDRLQRRVRIANDADCLALAEAVEGAGAGHDVVFCVVLGSGVGGGLVVGGRVAGGARGISGEWGHGLPVNTHVDFNGSGHAEPLSALRCGCGRMGCVDTVGGARGMERLNAVLNGEQKDSHTILDDWRQGRDRAQRTVSAWLALVSEPLAAVINITGASIVPACGGLSNVSSLIDALDAAVRKRTLREFRERVVVPGAFRRDGGLIGAAIIARQDDCRQP</sequence>
<keyword evidence="2" id="KW-0808">Transferase</keyword>
<dbReference type="Proteomes" id="UP000656319">
    <property type="component" value="Unassembled WGS sequence"/>
</dbReference>
<accession>A0ABN7HID8</accession>
<dbReference type="Gene3D" id="3.30.420.40">
    <property type="match status" value="2"/>
</dbReference>
<dbReference type="GO" id="GO:0045127">
    <property type="term" value="F:N-acetylglucosamine kinase activity"/>
    <property type="evidence" value="ECO:0007669"/>
    <property type="project" value="UniProtKB-EC"/>
</dbReference>
<dbReference type="PANTHER" id="PTHR18964">
    <property type="entry name" value="ROK (REPRESSOR, ORF, KINASE) FAMILY"/>
    <property type="match status" value="1"/>
</dbReference>
<dbReference type="InterPro" id="IPR000600">
    <property type="entry name" value="ROK"/>
</dbReference>
<dbReference type="Pfam" id="PF00480">
    <property type="entry name" value="ROK"/>
    <property type="match status" value="1"/>
</dbReference>
<reference evidence="2 3" key="1">
    <citation type="submission" date="2020-10" db="EMBL/GenBank/DDBJ databases">
        <authorList>
            <person name="Peeters C."/>
        </authorList>
    </citation>
    <scope>NUCLEOTIDE SEQUENCE [LARGE SCALE GENOMIC DNA]</scope>
    <source>
        <strain evidence="2 3">LMG 27952</strain>
    </source>
</reference>
<evidence type="ECO:0000313" key="3">
    <source>
        <dbReference type="Proteomes" id="UP000656319"/>
    </source>
</evidence>
<dbReference type="RefSeq" id="WP_201695065.1">
    <property type="nucleotide sequence ID" value="NZ_CAJHCQ010000002.1"/>
</dbReference>